<comment type="similarity">
    <text evidence="2 10">Belongs to the purine nucleoside phosphorylase YfiH/LACC1 family.</text>
</comment>
<keyword evidence="5" id="KW-0378">Hydrolase</keyword>
<dbReference type="GO" id="GO:0017061">
    <property type="term" value="F:S-methyl-5-thioadenosine phosphorylase activity"/>
    <property type="evidence" value="ECO:0007669"/>
    <property type="project" value="UniProtKB-EC"/>
</dbReference>
<evidence type="ECO:0000313" key="11">
    <source>
        <dbReference type="EMBL" id="RLJ69907.1"/>
    </source>
</evidence>
<evidence type="ECO:0000313" key="12">
    <source>
        <dbReference type="Proteomes" id="UP000267841"/>
    </source>
</evidence>
<keyword evidence="6" id="KW-0862">Zinc</keyword>
<dbReference type="AlphaFoldDB" id="A0A497XM05"/>
<comment type="catalytic activity">
    <reaction evidence="8">
        <text>adenosine + phosphate = alpha-D-ribose 1-phosphate + adenine</text>
        <dbReference type="Rhea" id="RHEA:27642"/>
        <dbReference type="ChEBI" id="CHEBI:16335"/>
        <dbReference type="ChEBI" id="CHEBI:16708"/>
        <dbReference type="ChEBI" id="CHEBI:43474"/>
        <dbReference type="ChEBI" id="CHEBI:57720"/>
        <dbReference type="EC" id="2.4.2.1"/>
    </reaction>
    <physiologicalReaction direction="left-to-right" evidence="8">
        <dbReference type="Rhea" id="RHEA:27643"/>
    </physiologicalReaction>
</comment>
<dbReference type="PANTHER" id="PTHR30616:SF2">
    <property type="entry name" value="PURINE NUCLEOSIDE PHOSPHORYLASE LACC1"/>
    <property type="match status" value="1"/>
</dbReference>
<dbReference type="Gene3D" id="3.60.140.10">
    <property type="entry name" value="CNF1/YfiH-like putative cysteine hydrolases"/>
    <property type="match status" value="1"/>
</dbReference>
<evidence type="ECO:0000256" key="1">
    <source>
        <dbReference type="ARBA" id="ARBA00000553"/>
    </source>
</evidence>
<evidence type="ECO:0000256" key="10">
    <source>
        <dbReference type="RuleBase" id="RU361274"/>
    </source>
</evidence>
<dbReference type="InterPro" id="IPR011324">
    <property type="entry name" value="Cytotoxic_necrot_fac-like_cat"/>
</dbReference>
<proteinExistence type="inferred from homology"/>
<dbReference type="Pfam" id="PF02578">
    <property type="entry name" value="Cu-oxidase_4"/>
    <property type="match status" value="1"/>
</dbReference>
<evidence type="ECO:0000256" key="2">
    <source>
        <dbReference type="ARBA" id="ARBA00007353"/>
    </source>
</evidence>
<evidence type="ECO:0000256" key="3">
    <source>
        <dbReference type="ARBA" id="ARBA00022679"/>
    </source>
</evidence>
<gene>
    <name evidence="11" type="ORF">BCF55_0166</name>
</gene>
<comment type="caution">
    <text evidence="11">The sequence shown here is derived from an EMBL/GenBank/DDBJ whole genome shotgun (WGS) entry which is preliminary data.</text>
</comment>
<keyword evidence="4" id="KW-0479">Metal-binding</keyword>
<dbReference type="SUPFAM" id="SSF64438">
    <property type="entry name" value="CNF1/YfiH-like putative cysteine hydrolases"/>
    <property type="match status" value="1"/>
</dbReference>
<dbReference type="GO" id="GO:0016787">
    <property type="term" value="F:hydrolase activity"/>
    <property type="evidence" value="ECO:0007669"/>
    <property type="project" value="UniProtKB-KW"/>
</dbReference>
<dbReference type="EMBL" id="RCCJ01000001">
    <property type="protein sequence ID" value="RLJ69907.1"/>
    <property type="molecule type" value="Genomic_DNA"/>
</dbReference>
<evidence type="ECO:0000256" key="5">
    <source>
        <dbReference type="ARBA" id="ARBA00022801"/>
    </source>
</evidence>
<dbReference type="CDD" id="cd16833">
    <property type="entry name" value="YfiH"/>
    <property type="match status" value="1"/>
</dbReference>
<dbReference type="Proteomes" id="UP000267841">
    <property type="component" value="Unassembled WGS sequence"/>
</dbReference>
<comment type="catalytic activity">
    <reaction evidence="9">
        <text>S-methyl-5'-thioadenosine + phosphate = 5-(methylsulfanyl)-alpha-D-ribose 1-phosphate + adenine</text>
        <dbReference type="Rhea" id="RHEA:11852"/>
        <dbReference type="ChEBI" id="CHEBI:16708"/>
        <dbReference type="ChEBI" id="CHEBI:17509"/>
        <dbReference type="ChEBI" id="CHEBI:43474"/>
        <dbReference type="ChEBI" id="CHEBI:58533"/>
        <dbReference type="EC" id="2.4.2.28"/>
    </reaction>
    <physiologicalReaction direction="left-to-right" evidence="9">
        <dbReference type="Rhea" id="RHEA:11853"/>
    </physiologicalReaction>
</comment>
<name>A0A497XM05_9AQUI</name>
<keyword evidence="3" id="KW-0808">Transferase</keyword>
<evidence type="ECO:0000256" key="7">
    <source>
        <dbReference type="ARBA" id="ARBA00047989"/>
    </source>
</evidence>
<dbReference type="PANTHER" id="PTHR30616">
    <property type="entry name" value="UNCHARACTERIZED PROTEIN YFIH"/>
    <property type="match status" value="1"/>
</dbReference>
<comment type="catalytic activity">
    <reaction evidence="7">
        <text>adenosine + H2O + H(+) = inosine + NH4(+)</text>
        <dbReference type="Rhea" id="RHEA:24408"/>
        <dbReference type="ChEBI" id="CHEBI:15377"/>
        <dbReference type="ChEBI" id="CHEBI:15378"/>
        <dbReference type="ChEBI" id="CHEBI:16335"/>
        <dbReference type="ChEBI" id="CHEBI:17596"/>
        <dbReference type="ChEBI" id="CHEBI:28938"/>
        <dbReference type="EC" id="3.5.4.4"/>
    </reaction>
    <physiologicalReaction direction="left-to-right" evidence="7">
        <dbReference type="Rhea" id="RHEA:24409"/>
    </physiologicalReaction>
</comment>
<organism evidence="11 12">
    <name type="scientific">Hydrogenivirga caldilitoris</name>
    <dbReference type="NCBI Taxonomy" id="246264"/>
    <lineage>
        <taxon>Bacteria</taxon>
        <taxon>Pseudomonadati</taxon>
        <taxon>Aquificota</taxon>
        <taxon>Aquificia</taxon>
        <taxon>Aquificales</taxon>
        <taxon>Aquificaceae</taxon>
        <taxon>Hydrogenivirga</taxon>
    </lineage>
</organism>
<dbReference type="InterPro" id="IPR038371">
    <property type="entry name" value="Cu_polyphenol_OxRdtase_sf"/>
</dbReference>
<evidence type="ECO:0000256" key="4">
    <source>
        <dbReference type="ARBA" id="ARBA00022723"/>
    </source>
</evidence>
<dbReference type="GO" id="GO:0005507">
    <property type="term" value="F:copper ion binding"/>
    <property type="evidence" value="ECO:0007669"/>
    <property type="project" value="TreeGrafter"/>
</dbReference>
<comment type="catalytic activity">
    <reaction evidence="1">
        <text>inosine + phosphate = alpha-D-ribose 1-phosphate + hypoxanthine</text>
        <dbReference type="Rhea" id="RHEA:27646"/>
        <dbReference type="ChEBI" id="CHEBI:17368"/>
        <dbReference type="ChEBI" id="CHEBI:17596"/>
        <dbReference type="ChEBI" id="CHEBI:43474"/>
        <dbReference type="ChEBI" id="CHEBI:57720"/>
        <dbReference type="EC" id="2.4.2.1"/>
    </reaction>
    <physiologicalReaction direction="left-to-right" evidence="1">
        <dbReference type="Rhea" id="RHEA:27647"/>
    </physiologicalReaction>
</comment>
<protein>
    <recommendedName>
        <fullName evidence="10">Purine nucleoside phosphorylase</fullName>
    </recommendedName>
</protein>
<accession>A0A497XM05</accession>
<evidence type="ECO:0000256" key="8">
    <source>
        <dbReference type="ARBA" id="ARBA00048968"/>
    </source>
</evidence>
<evidence type="ECO:0000256" key="6">
    <source>
        <dbReference type="ARBA" id="ARBA00022833"/>
    </source>
</evidence>
<sequence length="209" mass="23848">MRRENYRESKEAQGLRYSSKVKGKLIEVKTQWEEHPKLYLPIQKHTNRVITLTSFPYPPIIGDAVVTNLRGVEVGVRTADCVPLVLVGEDWVGIAHIGWRGLASGIIEHVLKRLNLYENTEKLFAFIGPAAKSCCYEVGEEFKNLFPNLLTVREGRLFMDMQKAVIEELKNLGVKNFGLIEKCTVCSEELPSYRRDKTKERLLTSVLIL</sequence>
<reference evidence="11 12" key="1">
    <citation type="submission" date="2018-10" db="EMBL/GenBank/DDBJ databases">
        <title>Genomic Encyclopedia of Archaeal and Bacterial Type Strains, Phase II (KMG-II): from individual species to whole genera.</title>
        <authorList>
            <person name="Goeker M."/>
        </authorList>
    </citation>
    <scope>NUCLEOTIDE SEQUENCE [LARGE SCALE GENOMIC DNA]</scope>
    <source>
        <strain evidence="11 12">DSM 16510</strain>
    </source>
</reference>
<dbReference type="InterPro" id="IPR003730">
    <property type="entry name" value="Cu_polyphenol_OxRdtase"/>
</dbReference>
<dbReference type="RefSeq" id="WP_121008856.1">
    <property type="nucleotide sequence ID" value="NZ_RCCJ01000001.1"/>
</dbReference>
<dbReference type="NCBIfam" id="TIGR00726">
    <property type="entry name" value="peptidoglycan editing factor PgeF"/>
    <property type="match status" value="1"/>
</dbReference>
<evidence type="ECO:0000256" key="9">
    <source>
        <dbReference type="ARBA" id="ARBA00049893"/>
    </source>
</evidence>
<keyword evidence="12" id="KW-1185">Reference proteome</keyword>
<dbReference type="OrthoDB" id="4279at2"/>